<evidence type="ECO:0000256" key="1">
    <source>
        <dbReference type="ARBA" id="ARBA00004651"/>
    </source>
</evidence>
<keyword evidence="4 8" id="KW-1003">Cell membrane</keyword>
<comment type="similarity">
    <text evidence="2 8">Belongs to the prokaryotic riboflavin transporter (P-RFT) (TC 2.A.87) family.</text>
</comment>
<comment type="caution">
    <text evidence="10">The sequence shown here is derived from an EMBL/GenBank/DDBJ whole genome shotgun (WGS) entry which is preliminary data.</text>
</comment>
<evidence type="ECO:0000256" key="8">
    <source>
        <dbReference type="PIRNR" id="PIRNR037778"/>
    </source>
</evidence>
<name>A0A2T0B2T8_9CLOT</name>
<dbReference type="InterPro" id="IPR025720">
    <property type="entry name" value="RibU"/>
</dbReference>
<dbReference type="PANTHER" id="PTHR38438">
    <property type="entry name" value="RIBOFLAVIN TRANSPORTER RIBU"/>
    <property type="match status" value="1"/>
</dbReference>
<evidence type="ECO:0000256" key="4">
    <source>
        <dbReference type="ARBA" id="ARBA00022475"/>
    </source>
</evidence>
<dbReference type="InterPro" id="IPR024529">
    <property type="entry name" value="ECF_trnsprt_substrate-spec"/>
</dbReference>
<reference evidence="10 11" key="1">
    <citation type="submission" date="2018-03" db="EMBL/GenBank/DDBJ databases">
        <title>Genome sequence of Clostridium liquoris DSM 100320.</title>
        <authorList>
            <person name="Poehlein A."/>
            <person name="Daniel R."/>
        </authorList>
    </citation>
    <scope>NUCLEOTIDE SEQUENCE [LARGE SCALE GENOMIC DNA]</scope>
    <source>
        <strain evidence="10 11">DSM 100320</strain>
    </source>
</reference>
<accession>A0A2T0B2T8</accession>
<dbReference type="PANTHER" id="PTHR38438:SF1">
    <property type="entry name" value="RIBOFLAVIN TRANSPORTER RIBU"/>
    <property type="match status" value="1"/>
</dbReference>
<dbReference type="EMBL" id="PVXO01000048">
    <property type="protein sequence ID" value="PRR78208.1"/>
    <property type="molecule type" value="Genomic_DNA"/>
</dbReference>
<sequence length="206" mass="22618">MKNRRLSKLIKVSLLSVMGFLLMYIELPLPLFPDFLKIDVSDLPALLGAFALGPVEGVIIELMKNILKGLFGTQTAFVGETANFLVGSVMVFTAGLIYRKNKSRKSAIAGLTIGTVIMSVVAAIGNLYIFLPLYEKVLHIPLVAFVEMAQKINPAITNINTYIIWAIIPFNLIKGVFVSAITVAVYKSVSPILHKENIKKKLVNNN</sequence>
<dbReference type="Proteomes" id="UP000239706">
    <property type="component" value="Unassembled WGS sequence"/>
</dbReference>
<comment type="subcellular location">
    <subcellularLocation>
        <location evidence="1">Cell membrane</location>
        <topology evidence="1">Multi-pass membrane protein</topology>
    </subcellularLocation>
</comment>
<evidence type="ECO:0000256" key="6">
    <source>
        <dbReference type="ARBA" id="ARBA00022989"/>
    </source>
</evidence>
<feature type="transmembrane region" description="Helical" evidence="9">
    <location>
        <begin position="12"/>
        <end position="32"/>
    </location>
</feature>
<evidence type="ECO:0000256" key="7">
    <source>
        <dbReference type="ARBA" id="ARBA00023136"/>
    </source>
</evidence>
<dbReference type="Gene3D" id="1.10.1760.20">
    <property type="match status" value="1"/>
</dbReference>
<organism evidence="10 11">
    <name type="scientific">Clostridium liquoris</name>
    <dbReference type="NCBI Taxonomy" id="1289519"/>
    <lineage>
        <taxon>Bacteria</taxon>
        <taxon>Bacillati</taxon>
        <taxon>Bacillota</taxon>
        <taxon>Clostridia</taxon>
        <taxon>Eubacteriales</taxon>
        <taxon>Clostridiaceae</taxon>
        <taxon>Clostridium</taxon>
    </lineage>
</organism>
<evidence type="ECO:0000256" key="5">
    <source>
        <dbReference type="ARBA" id="ARBA00022692"/>
    </source>
</evidence>
<keyword evidence="3 8" id="KW-0813">Transport</keyword>
<gene>
    <name evidence="10" type="primary">ribU</name>
    <name evidence="10" type="ORF">CLLI_18090</name>
</gene>
<dbReference type="GO" id="GO:0032217">
    <property type="term" value="F:riboflavin transmembrane transporter activity"/>
    <property type="evidence" value="ECO:0007669"/>
    <property type="project" value="UniProtKB-UniRule"/>
</dbReference>
<keyword evidence="7 8" id="KW-0472">Membrane</keyword>
<dbReference type="PIRSF" id="PIRSF037778">
    <property type="entry name" value="UCP037778_transp_RibU"/>
    <property type="match status" value="1"/>
</dbReference>
<evidence type="ECO:0000313" key="10">
    <source>
        <dbReference type="EMBL" id="PRR78208.1"/>
    </source>
</evidence>
<feature type="transmembrane region" description="Helical" evidence="9">
    <location>
        <begin position="77"/>
        <end position="98"/>
    </location>
</feature>
<keyword evidence="11" id="KW-1185">Reference proteome</keyword>
<keyword evidence="6 9" id="KW-1133">Transmembrane helix</keyword>
<evidence type="ECO:0000256" key="3">
    <source>
        <dbReference type="ARBA" id="ARBA00022448"/>
    </source>
</evidence>
<dbReference type="GO" id="GO:0005886">
    <property type="term" value="C:plasma membrane"/>
    <property type="evidence" value="ECO:0007669"/>
    <property type="project" value="UniProtKB-SubCell"/>
</dbReference>
<evidence type="ECO:0000313" key="11">
    <source>
        <dbReference type="Proteomes" id="UP000239706"/>
    </source>
</evidence>
<evidence type="ECO:0000256" key="9">
    <source>
        <dbReference type="SAM" id="Phobius"/>
    </source>
</evidence>
<dbReference type="OrthoDB" id="9809216at2"/>
<proteinExistence type="inferred from homology"/>
<keyword evidence="5 9" id="KW-0812">Transmembrane</keyword>
<feature type="transmembrane region" description="Helical" evidence="9">
    <location>
        <begin position="110"/>
        <end position="131"/>
    </location>
</feature>
<dbReference type="RefSeq" id="WP_106063896.1">
    <property type="nucleotide sequence ID" value="NZ_PVXO01000048.1"/>
</dbReference>
<dbReference type="Pfam" id="PF12822">
    <property type="entry name" value="ECF_trnsprt"/>
    <property type="match status" value="1"/>
</dbReference>
<evidence type="ECO:0000256" key="2">
    <source>
        <dbReference type="ARBA" id="ARBA00005540"/>
    </source>
</evidence>
<comment type="function">
    <text evidence="8">Probably a riboflavin-binding protein that interacts with the energy-coupling factor (ECF) ABC-transporter complex.</text>
</comment>
<protein>
    <recommendedName>
        <fullName evidence="8">Riboflavin transporter</fullName>
    </recommendedName>
</protein>
<dbReference type="AlphaFoldDB" id="A0A2T0B2T8"/>
<feature type="transmembrane region" description="Helical" evidence="9">
    <location>
        <begin position="162"/>
        <end position="186"/>
    </location>
</feature>